<accession>A0A4Y2LG03</accession>
<gene>
    <name evidence="1" type="ORF">AVEN_219845_1</name>
</gene>
<protein>
    <submittedName>
        <fullName evidence="1">Uncharacterized protein</fullName>
    </submittedName>
</protein>
<proteinExistence type="predicted"/>
<keyword evidence="2" id="KW-1185">Reference proteome</keyword>
<sequence length="120" mass="13844">MGEIKISELFHVKFVFIVTKVVRWVCGESIPASWIIENNALFNEYSRHSMHRHHEKKQHLHKLATQADSKSLTIKLRPNGLSFHKFRQRFALFPVVGTGRIDVTRGLGKCICCFPHYGGK</sequence>
<reference evidence="1 2" key="1">
    <citation type="journal article" date="2019" name="Sci. Rep.">
        <title>Orb-weaving spider Araneus ventricosus genome elucidates the spidroin gene catalogue.</title>
        <authorList>
            <person name="Kono N."/>
            <person name="Nakamura H."/>
            <person name="Ohtoshi R."/>
            <person name="Moran D.A.P."/>
            <person name="Shinohara A."/>
            <person name="Yoshida Y."/>
            <person name="Fujiwara M."/>
            <person name="Mori M."/>
            <person name="Tomita M."/>
            <person name="Arakawa K."/>
        </authorList>
    </citation>
    <scope>NUCLEOTIDE SEQUENCE [LARGE SCALE GENOMIC DNA]</scope>
</reference>
<name>A0A4Y2LG03_ARAVE</name>
<evidence type="ECO:0000313" key="2">
    <source>
        <dbReference type="Proteomes" id="UP000499080"/>
    </source>
</evidence>
<dbReference type="AlphaFoldDB" id="A0A4Y2LG03"/>
<organism evidence="1 2">
    <name type="scientific">Araneus ventricosus</name>
    <name type="common">Orbweaver spider</name>
    <name type="synonym">Epeira ventricosa</name>
    <dbReference type="NCBI Taxonomy" id="182803"/>
    <lineage>
        <taxon>Eukaryota</taxon>
        <taxon>Metazoa</taxon>
        <taxon>Ecdysozoa</taxon>
        <taxon>Arthropoda</taxon>
        <taxon>Chelicerata</taxon>
        <taxon>Arachnida</taxon>
        <taxon>Araneae</taxon>
        <taxon>Araneomorphae</taxon>
        <taxon>Entelegynae</taxon>
        <taxon>Araneoidea</taxon>
        <taxon>Araneidae</taxon>
        <taxon>Araneus</taxon>
    </lineage>
</organism>
<evidence type="ECO:0000313" key="1">
    <source>
        <dbReference type="EMBL" id="GBN13389.1"/>
    </source>
</evidence>
<dbReference type="Proteomes" id="UP000499080">
    <property type="component" value="Unassembled WGS sequence"/>
</dbReference>
<dbReference type="EMBL" id="BGPR01199263">
    <property type="protein sequence ID" value="GBN13389.1"/>
    <property type="molecule type" value="Genomic_DNA"/>
</dbReference>
<comment type="caution">
    <text evidence="1">The sequence shown here is derived from an EMBL/GenBank/DDBJ whole genome shotgun (WGS) entry which is preliminary data.</text>
</comment>